<accession>A0A2B7WPB0</accession>
<dbReference type="GO" id="GO:0006044">
    <property type="term" value="P:N-acetylglucosamine metabolic process"/>
    <property type="evidence" value="ECO:0007669"/>
    <property type="project" value="TreeGrafter"/>
</dbReference>
<evidence type="ECO:0000256" key="1">
    <source>
        <dbReference type="SAM" id="MobiDB-lite"/>
    </source>
</evidence>
<keyword evidence="3" id="KW-1185">Reference proteome</keyword>
<protein>
    <recommendedName>
        <fullName evidence="4">N-acetylglucosamine-induced protein 1</fullName>
    </recommendedName>
</protein>
<dbReference type="AlphaFoldDB" id="A0A2B7WPB0"/>
<dbReference type="EMBL" id="PDNC01000120">
    <property type="protein sequence ID" value="PGG98452.1"/>
    <property type="molecule type" value="Genomic_DNA"/>
</dbReference>
<feature type="region of interest" description="Disordered" evidence="1">
    <location>
        <begin position="1"/>
        <end position="27"/>
    </location>
</feature>
<sequence length="270" mass="31502">MPRLDSKLMLSPAPDTETSLSYHDDHPPAIIPLTTTTTEIVDEKTAVITTPAEEALPYWLINVPRSQWPSECPEYLRNLPPKSIKTLSTPDAQYERQNWELVKEIVGSNQIHLLQRVPSELRRYLAYIAKIKEVYGSVLDFVVQKRLGWVDDLKPRGTRPFSHTDDIKILYNDWPYGVEKDIVHLVIWTKFELEDDPATDDLTPRMRREIDEFVEKTFRCRMPAEKVIWFKNWKSLKSVHAIEHFHVMLYQPDPVFLHEITNGDVPVTDV</sequence>
<dbReference type="GO" id="GO:0005737">
    <property type="term" value="C:cytoplasm"/>
    <property type="evidence" value="ECO:0007669"/>
    <property type="project" value="TreeGrafter"/>
</dbReference>
<dbReference type="PANTHER" id="PTHR35020">
    <property type="entry name" value="N-ACETYLGLUCOSAMINE-INDUCED PROTEIN 1"/>
    <property type="match status" value="1"/>
</dbReference>
<dbReference type="InterPro" id="IPR022036">
    <property type="entry name" value="DUF3605"/>
</dbReference>
<reference evidence="2 3" key="1">
    <citation type="submission" date="2017-10" db="EMBL/GenBank/DDBJ databases">
        <title>Comparative genomics in systemic dimorphic fungi from Ajellomycetaceae.</title>
        <authorList>
            <person name="Munoz J.F."/>
            <person name="Mcewen J.G."/>
            <person name="Clay O.K."/>
            <person name="Cuomo C.A."/>
        </authorList>
    </citation>
    <scope>NUCLEOTIDE SEQUENCE [LARGE SCALE GENOMIC DNA]</scope>
    <source>
        <strain evidence="2 3">UAMH130</strain>
    </source>
</reference>
<dbReference type="OrthoDB" id="10053431at2759"/>
<comment type="caution">
    <text evidence="2">The sequence shown here is derived from an EMBL/GenBank/DDBJ whole genome shotgun (WGS) entry which is preliminary data.</text>
</comment>
<evidence type="ECO:0008006" key="4">
    <source>
        <dbReference type="Google" id="ProtNLM"/>
    </source>
</evidence>
<gene>
    <name evidence="2" type="ORF">GX51_06796</name>
</gene>
<evidence type="ECO:0000313" key="2">
    <source>
        <dbReference type="EMBL" id="PGG98452.1"/>
    </source>
</evidence>
<proteinExistence type="predicted"/>
<dbReference type="STRING" id="2060905.A0A2B7WPB0"/>
<dbReference type="PANTHER" id="PTHR35020:SF4">
    <property type="entry name" value="N-ACETYLGLUCOSAMINE-INDUCED PROTEIN 1"/>
    <property type="match status" value="1"/>
</dbReference>
<organism evidence="2 3">
    <name type="scientific">Blastomyces parvus</name>
    <dbReference type="NCBI Taxonomy" id="2060905"/>
    <lineage>
        <taxon>Eukaryota</taxon>
        <taxon>Fungi</taxon>
        <taxon>Dikarya</taxon>
        <taxon>Ascomycota</taxon>
        <taxon>Pezizomycotina</taxon>
        <taxon>Eurotiomycetes</taxon>
        <taxon>Eurotiomycetidae</taxon>
        <taxon>Onygenales</taxon>
        <taxon>Ajellomycetaceae</taxon>
        <taxon>Blastomyces</taxon>
    </lineage>
</organism>
<dbReference type="Proteomes" id="UP000224080">
    <property type="component" value="Unassembled WGS sequence"/>
</dbReference>
<evidence type="ECO:0000313" key="3">
    <source>
        <dbReference type="Proteomes" id="UP000224080"/>
    </source>
</evidence>
<name>A0A2B7WPB0_9EURO</name>
<dbReference type="Pfam" id="PF12239">
    <property type="entry name" value="DUF3605"/>
    <property type="match status" value="1"/>
</dbReference>